<reference evidence="2 3" key="1">
    <citation type="submission" date="2018-10" db="EMBL/GenBank/DDBJ databases">
        <title>Genome-guide identification and characterization of bacteria that degrade polycyclic aromatic hydrocarbons and resist hexavalent chromium simultaneously.</title>
        <authorList>
            <person name="Feng H."/>
        </authorList>
    </citation>
    <scope>NUCLEOTIDE SEQUENCE [LARGE SCALE GENOMIC DNA]</scope>
    <source>
        <strain evidence="2 3">J015</strain>
    </source>
</reference>
<dbReference type="AlphaFoldDB" id="A0A3B0FT16"/>
<dbReference type="SUPFAM" id="SSF53474">
    <property type="entry name" value="alpha/beta-Hydrolases"/>
    <property type="match status" value="1"/>
</dbReference>
<feature type="domain" description="Serine aminopeptidase S33" evidence="1">
    <location>
        <begin position="34"/>
        <end position="155"/>
    </location>
</feature>
<comment type="caution">
    <text evidence="2">The sequence shown here is derived from an EMBL/GenBank/DDBJ whole genome shotgun (WGS) entry which is preliminary data.</text>
</comment>
<organism evidence="2 3">
    <name type="scientific">Pseudarthrobacter phenanthrenivorans</name>
    <name type="common">Arthrobacter phenanthrenivorans</name>
    <dbReference type="NCBI Taxonomy" id="361575"/>
    <lineage>
        <taxon>Bacteria</taxon>
        <taxon>Bacillati</taxon>
        <taxon>Actinomycetota</taxon>
        <taxon>Actinomycetes</taxon>
        <taxon>Micrococcales</taxon>
        <taxon>Micrococcaceae</taxon>
        <taxon>Pseudarthrobacter</taxon>
    </lineage>
</organism>
<reference evidence="3" key="2">
    <citation type="submission" date="2018-10" db="EMBL/GenBank/DDBJ databases">
        <authorList>
            <person name="Wang Y."/>
            <person name="Wang J."/>
            <person name="Yang X."/>
            <person name="Wang Z."/>
            <person name="Huang Y."/>
        </authorList>
    </citation>
    <scope>NUCLEOTIDE SEQUENCE [LARGE SCALE GENOMIC DNA]</scope>
    <source>
        <strain evidence="3">J015</strain>
    </source>
</reference>
<dbReference type="Proteomes" id="UP000273159">
    <property type="component" value="Unassembled WGS sequence"/>
</dbReference>
<dbReference type="GO" id="GO:0016787">
    <property type="term" value="F:hydrolase activity"/>
    <property type="evidence" value="ECO:0007669"/>
    <property type="project" value="UniProtKB-KW"/>
</dbReference>
<evidence type="ECO:0000313" key="3">
    <source>
        <dbReference type="Proteomes" id="UP000273159"/>
    </source>
</evidence>
<dbReference type="Pfam" id="PF12146">
    <property type="entry name" value="Hydrolase_4"/>
    <property type="match status" value="1"/>
</dbReference>
<evidence type="ECO:0000313" key="2">
    <source>
        <dbReference type="EMBL" id="RKO23059.1"/>
    </source>
</evidence>
<proteinExistence type="predicted"/>
<dbReference type="EMBL" id="RBNH01000010">
    <property type="protein sequence ID" value="RKO23059.1"/>
    <property type="molecule type" value="Genomic_DNA"/>
</dbReference>
<dbReference type="RefSeq" id="WP_120692634.1">
    <property type="nucleotide sequence ID" value="NZ_RBNH01000010.1"/>
</dbReference>
<accession>A0A3B0FT16</accession>
<dbReference type="InterPro" id="IPR022742">
    <property type="entry name" value="Hydrolase_4"/>
</dbReference>
<name>A0A3B0FT16_PSEPS</name>
<dbReference type="Gene3D" id="3.40.50.1820">
    <property type="entry name" value="alpha/beta hydrolase"/>
    <property type="match status" value="1"/>
</dbReference>
<dbReference type="InterPro" id="IPR051044">
    <property type="entry name" value="MAG_DAG_Lipase"/>
</dbReference>
<protein>
    <submittedName>
        <fullName evidence="2">Alpha/beta fold hydrolase</fullName>
    </submittedName>
</protein>
<gene>
    <name evidence="2" type="ORF">D7Z96_11780</name>
</gene>
<sequence length="251" mass="26517">MANSSTGKNGGSRPAGASAAPREAVLSVLGPSAPTRGVVLVLHGGKSQSREPVEARHLSPARMVPFAWDLHRAGRKHGLAVWSLRNSVRGWNGADMTPLHDARWALAQIQEQHPGVPVFLVGHSMGGLTALCAADHPAVEAVVALAPWLSPATPVSGVASRKVLIVHGTTDRWTSPAASLMFARRAAGSAASMQYVALKGAGHFMLRKIRLWQSLTTGFVIKAFAESIDADIALPRDFGRQLPESAVQVTL</sequence>
<dbReference type="PANTHER" id="PTHR11614">
    <property type="entry name" value="PHOSPHOLIPASE-RELATED"/>
    <property type="match status" value="1"/>
</dbReference>
<dbReference type="InterPro" id="IPR029058">
    <property type="entry name" value="AB_hydrolase_fold"/>
</dbReference>
<keyword evidence="2" id="KW-0378">Hydrolase</keyword>
<evidence type="ECO:0000259" key="1">
    <source>
        <dbReference type="Pfam" id="PF12146"/>
    </source>
</evidence>